<protein>
    <submittedName>
        <fullName evidence="1">Uncharacterized protein</fullName>
    </submittedName>
</protein>
<name>A0A0B0N3E7_GOSAR</name>
<dbReference type="EMBL" id="JRRC01449873">
    <property type="protein sequence ID" value="KHG06344.1"/>
    <property type="molecule type" value="Genomic_DNA"/>
</dbReference>
<gene>
    <name evidence="1" type="ORF">F383_32566</name>
</gene>
<reference evidence="2" key="1">
    <citation type="submission" date="2014-09" db="EMBL/GenBank/DDBJ databases">
        <authorList>
            <person name="Mudge J."/>
            <person name="Ramaraj T."/>
            <person name="Lindquist I.E."/>
            <person name="Bharti A.K."/>
            <person name="Sundararajan A."/>
            <person name="Cameron C.T."/>
            <person name="Woodward J.E."/>
            <person name="May G.D."/>
            <person name="Brubaker C."/>
            <person name="Broadhvest J."/>
            <person name="Wilkins T.A."/>
        </authorList>
    </citation>
    <scope>NUCLEOTIDE SEQUENCE</scope>
    <source>
        <strain evidence="2">cv. AKA8401</strain>
    </source>
</reference>
<evidence type="ECO:0000313" key="2">
    <source>
        <dbReference type="Proteomes" id="UP000032142"/>
    </source>
</evidence>
<evidence type="ECO:0000313" key="1">
    <source>
        <dbReference type="EMBL" id="KHG06344.1"/>
    </source>
</evidence>
<sequence length="37" mass="4653">MSICSCIFFFFFLTNWFNKISNCFINIFVYYPQRFLH</sequence>
<dbReference type="AlphaFoldDB" id="A0A0B0N3E7"/>
<comment type="caution">
    <text evidence="1">The sequence shown here is derived from an EMBL/GenBank/DDBJ whole genome shotgun (WGS) entry which is preliminary data.</text>
</comment>
<keyword evidence="2" id="KW-1185">Reference proteome</keyword>
<accession>A0A0B0N3E7</accession>
<proteinExistence type="predicted"/>
<organism evidence="1 2">
    <name type="scientific">Gossypium arboreum</name>
    <name type="common">Tree cotton</name>
    <name type="synonym">Gossypium nanking</name>
    <dbReference type="NCBI Taxonomy" id="29729"/>
    <lineage>
        <taxon>Eukaryota</taxon>
        <taxon>Viridiplantae</taxon>
        <taxon>Streptophyta</taxon>
        <taxon>Embryophyta</taxon>
        <taxon>Tracheophyta</taxon>
        <taxon>Spermatophyta</taxon>
        <taxon>Magnoliopsida</taxon>
        <taxon>eudicotyledons</taxon>
        <taxon>Gunneridae</taxon>
        <taxon>Pentapetalae</taxon>
        <taxon>rosids</taxon>
        <taxon>malvids</taxon>
        <taxon>Malvales</taxon>
        <taxon>Malvaceae</taxon>
        <taxon>Malvoideae</taxon>
        <taxon>Gossypium</taxon>
    </lineage>
</organism>
<dbReference type="Proteomes" id="UP000032142">
    <property type="component" value="Unassembled WGS sequence"/>
</dbReference>